<organism evidence="1 2">
    <name type="scientific">Brassica campestris</name>
    <name type="common">Field mustard</name>
    <dbReference type="NCBI Taxonomy" id="3711"/>
    <lineage>
        <taxon>Eukaryota</taxon>
        <taxon>Viridiplantae</taxon>
        <taxon>Streptophyta</taxon>
        <taxon>Embryophyta</taxon>
        <taxon>Tracheophyta</taxon>
        <taxon>Spermatophyta</taxon>
        <taxon>Magnoliopsida</taxon>
        <taxon>eudicotyledons</taxon>
        <taxon>Gunneridae</taxon>
        <taxon>Pentapetalae</taxon>
        <taxon>rosids</taxon>
        <taxon>malvids</taxon>
        <taxon>Brassicales</taxon>
        <taxon>Brassicaceae</taxon>
        <taxon>Brassiceae</taxon>
        <taxon>Brassica</taxon>
    </lineage>
</organism>
<reference evidence="1 2" key="1">
    <citation type="journal article" date="2011" name="Nat. Genet.">
        <title>The genome of the mesopolyploid crop species Brassica rapa.</title>
        <authorList>
            <consortium name="Brassica rapa Genome Sequencing Project Consortium"/>
            <person name="Wang X."/>
            <person name="Wang H."/>
            <person name="Wang J."/>
            <person name="Sun R."/>
            <person name="Wu J."/>
            <person name="Liu S."/>
            <person name="Bai Y."/>
            <person name="Mun J.H."/>
            <person name="Bancroft I."/>
            <person name="Cheng F."/>
            <person name="Huang S."/>
            <person name="Li X."/>
            <person name="Hua W."/>
            <person name="Wang J."/>
            <person name="Wang X."/>
            <person name="Freeling M."/>
            <person name="Pires J.C."/>
            <person name="Paterson A.H."/>
            <person name="Chalhoub B."/>
            <person name="Wang B."/>
            <person name="Hayward A."/>
            <person name="Sharpe A.G."/>
            <person name="Park B.S."/>
            <person name="Weisshaar B."/>
            <person name="Liu B."/>
            <person name="Li B."/>
            <person name="Liu B."/>
            <person name="Tong C."/>
            <person name="Song C."/>
            <person name="Duran C."/>
            <person name="Peng C."/>
            <person name="Geng C."/>
            <person name="Koh C."/>
            <person name="Lin C."/>
            <person name="Edwards D."/>
            <person name="Mu D."/>
            <person name="Shen D."/>
            <person name="Soumpourou E."/>
            <person name="Li F."/>
            <person name="Fraser F."/>
            <person name="Conant G."/>
            <person name="Lassalle G."/>
            <person name="King G.J."/>
            <person name="Bonnema G."/>
            <person name="Tang H."/>
            <person name="Wang H."/>
            <person name="Belcram H."/>
            <person name="Zhou H."/>
            <person name="Hirakawa H."/>
            <person name="Abe H."/>
            <person name="Guo H."/>
            <person name="Wang H."/>
            <person name="Jin H."/>
            <person name="Parkin I.A."/>
            <person name="Batley J."/>
            <person name="Kim J.S."/>
            <person name="Just J."/>
            <person name="Li J."/>
            <person name="Xu J."/>
            <person name="Deng J."/>
            <person name="Kim J.A."/>
            <person name="Li J."/>
            <person name="Yu J."/>
            <person name="Meng J."/>
            <person name="Wang J."/>
            <person name="Min J."/>
            <person name="Poulain J."/>
            <person name="Wang J."/>
            <person name="Hatakeyama K."/>
            <person name="Wu K."/>
            <person name="Wang L."/>
            <person name="Fang L."/>
            <person name="Trick M."/>
            <person name="Links M.G."/>
            <person name="Zhao M."/>
            <person name="Jin M."/>
            <person name="Ramchiary N."/>
            <person name="Drou N."/>
            <person name="Berkman P.J."/>
            <person name="Cai Q."/>
            <person name="Huang Q."/>
            <person name="Li R."/>
            <person name="Tabata S."/>
            <person name="Cheng S."/>
            <person name="Zhang S."/>
            <person name="Zhang S."/>
            <person name="Huang S."/>
            <person name="Sato S."/>
            <person name="Sun S."/>
            <person name="Kwon S.J."/>
            <person name="Choi S.R."/>
            <person name="Lee T.H."/>
            <person name="Fan W."/>
            <person name="Zhao X."/>
            <person name="Tan X."/>
            <person name="Xu X."/>
            <person name="Wang Y."/>
            <person name="Qiu Y."/>
            <person name="Yin Y."/>
            <person name="Li Y."/>
            <person name="Du Y."/>
            <person name="Liao Y."/>
            <person name="Lim Y."/>
            <person name="Narusaka Y."/>
            <person name="Wang Y."/>
            <person name="Wang Z."/>
            <person name="Li Z."/>
            <person name="Wang Z."/>
            <person name="Xiong Z."/>
            <person name="Zhang Z."/>
        </authorList>
    </citation>
    <scope>NUCLEOTIDE SEQUENCE [LARGE SCALE GENOMIC DNA]</scope>
    <source>
        <strain evidence="1 2">cv. Chiifu-401-42</strain>
    </source>
</reference>
<sequence length="97" mass="11417">MAIREVNRPSLKRVSRREDKIGFMVAIFVRFKQVERKRRRLWPSLRSIDGGEKEKTGEDGRRHVYQEPKMEKAKSRATMEASEKAQIMVELEGSKLK</sequence>
<dbReference type="EnsemblPlants" id="Bra019624.1">
    <property type="protein sequence ID" value="Bra019624.1-P"/>
    <property type="gene ID" value="Bra019624"/>
</dbReference>
<dbReference type="Gramene" id="Bra019624.1">
    <property type="protein sequence ID" value="Bra019624.1-P"/>
    <property type="gene ID" value="Bra019624"/>
</dbReference>
<dbReference type="AlphaFoldDB" id="M4DSY1"/>
<name>M4DSY1_BRACM</name>
<evidence type="ECO:0000313" key="2">
    <source>
        <dbReference type="Proteomes" id="UP000011750"/>
    </source>
</evidence>
<protein>
    <submittedName>
        <fullName evidence="1">Uncharacterized protein</fullName>
    </submittedName>
</protein>
<accession>M4DSY1</accession>
<proteinExistence type="predicted"/>
<keyword evidence="2" id="KW-1185">Reference proteome</keyword>
<dbReference type="InParanoid" id="M4DSY1"/>
<dbReference type="Proteomes" id="UP000011750">
    <property type="component" value="Chromosome A06"/>
</dbReference>
<reference evidence="1 2" key="2">
    <citation type="journal article" date="2018" name="Hortic Res">
        <title>Improved Brassica rapa reference genome by single-molecule sequencing and chromosome conformation capture technologies.</title>
        <authorList>
            <person name="Zhang L."/>
            <person name="Cai X."/>
            <person name="Wu J."/>
            <person name="Liu M."/>
            <person name="Grob S."/>
            <person name="Cheng F."/>
            <person name="Liang J."/>
            <person name="Cai C."/>
            <person name="Liu Z."/>
            <person name="Liu B."/>
            <person name="Wang F."/>
            <person name="Li S."/>
            <person name="Liu F."/>
            <person name="Li X."/>
            <person name="Cheng L."/>
            <person name="Yang W."/>
            <person name="Li M.H."/>
            <person name="Grossniklaus U."/>
            <person name="Zheng H."/>
            <person name="Wang X."/>
        </authorList>
    </citation>
    <scope>NUCLEOTIDE SEQUENCE [LARGE SCALE GENOMIC DNA]</scope>
    <source>
        <strain evidence="1 2">cv. Chiifu-401-42</strain>
    </source>
</reference>
<evidence type="ECO:0000313" key="1">
    <source>
        <dbReference type="EnsemblPlants" id="Bra019624.1-P"/>
    </source>
</evidence>
<dbReference type="OMA" id="YQEPKME"/>
<reference evidence="1" key="3">
    <citation type="submission" date="2023-03" db="UniProtKB">
        <authorList>
            <consortium name="EnsemblPlants"/>
        </authorList>
    </citation>
    <scope>IDENTIFICATION</scope>
    <source>
        <strain evidence="1">cv. Chiifu-401-42</strain>
    </source>
</reference>
<dbReference type="HOGENOM" id="CLU_2349711_0_0_1"/>